<sequence length="589" mass="62836">EEHSCHHRRGKKSERREHKNTIRYNNNERAIYNEEPRTTSDPTPCAAHYFLHILSQAKHGITSQHIISNPLKTEMKKTIHATLGIIAVLCLSSSTNAFRNGRIPPRQNGLTHSSSPTARGYKFSSSLEEAERRRIARQIDRMSSMPSLPYSNNYNASATRTRRSSLSSFDMDNAIRVISASLLVTGNTVGSSMFVLPDAVRGVGLPWGSAIFLGLYLYNLISGLLLADVAIMLHESSECDVPSSFKDFVDAALRSDAAGTLTSVLSLLSNGCFLAYGSIAAGPMLADDFFPGMGMDPAVGTCAFASIISLLAITQTNAGLERVANCVVVIVFSSFAALLLPSIENVPDPLATLLTPGTNTERFGNALASAVPLLLSSLMYQNIVPSVTKLLDFDRAKSTVAISIGSLIPMLMYIAWCYASLGGGLDTSTSSGVGAAAFAAFSMSALFVSCLTAVMSLAEECESIFMRRTTTTVEDEVEDYDDGDCIAPPSRFSIPAVIASVMPPVAAALAFARGGDLTGALHFNGAFIVPILYGILPIVLYRGVRQSQARDSPLYSISGLPQVLLGAGTIGAIGQEIVQEVSCLPHLTG</sequence>
<keyword evidence="6 9" id="KW-1133">Transmembrane helix</keyword>
<feature type="compositionally biased region" description="Polar residues" evidence="8">
    <location>
        <begin position="108"/>
        <end position="123"/>
    </location>
</feature>
<dbReference type="GO" id="GO:0005886">
    <property type="term" value="C:plasma membrane"/>
    <property type="evidence" value="ECO:0007669"/>
    <property type="project" value="UniProtKB-SubCell"/>
</dbReference>
<evidence type="ECO:0008006" key="12">
    <source>
        <dbReference type="Google" id="ProtNLM"/>
    </source>
</evidence>
<dbReference type="Pfam" id="PF03222">
    <property type="entry name" value="Trp_Tyr_perm"/>
    <property type="match status" value="1"/>
</dbReference>
<keyword evidence="7 9" id="KW-0472">Membrane</keyword>
<evidence type="ECO:0000256" key="9">
    <source>
        <dbReference type="SAM" id="Phobius"/>
    </source>
</evidence>
<feature type="transmembrane region" description="Helical" evidence="9">
    <location>
        <begin position="323"/>
        <end position="343"/>
    </location>
</feature>
<evidence type="ECO:0000256" key="3">
    <source>
        <dbReference type="ARBA" id="ARBA00022475"/>
    </source>
</evidence>
<dbReference type="Proteomes" id="UP001530377">
    <property type="component" value="Unassembled WGS sequence"/>
</dbReference>
<feature type="transmembrane region" description="Helical" evidence="9">
    <location>
        <begin position="173"/>
        <end position="195"/>
    </location>
</feature>
<feature type="transmembrane region" description="Helical" evidence="9">
    <location>
        <begin position="433"/>
        <end position="458"/>
    </location>
</feature>
<keyword evidence="3" id="KW-1003">Cell membrane</keyword>
<keyword evidence="4" id="KW-0997">Cell inner membrane</keyword>
<dbReference type="PANTHER" id="PTHR32195:SF26">
    <property type="entry name" value="TRYPTOPHAN OR TYROSINE TRANSPORTER PROTEIN"/>
    <property type="match status" value="1"/>
</dbReference>
<organism evidence="10 11">
    <name type="scientific">Cyclostephanos tholiformis</name>
    <dbReference type="NCBI Taxonomy" id="382380"/>
    <lineage>
        <taxon>Eukaryota</taxon>
        <taxon>Sar</taxon>
        <taxon>Stramenopiles</taxon>
        <taxon>Ochrophyta</taxon>
        <taxon>Bacillariophyta</taxon>
        <taxon>Coscinodiscophyceae</taxon>
        <taxon>Thalassiosirophycidae</taxon>
        <taxon>Stephanodiscales</taxon>
        <taxon>Stephanodiscaceae</taxon>
        <taxon>Cyclostephanos</taxon>
    </lineage>
</organism>
<evidence type="ECO:0000256" key="6">
    <source>
        <dbReference type="ARBA" id="ARBA00022989"/>
    </source>
</evidence>
<feature type="transmembrane region" description="Helical" evidence="9">
    <location>
        <begin position="400"/>
        <end position="421"/>
    </location>
</feature>
<evidence type="ECO:0000256" key="1">
    <source>
        <dbReference type="ARBA" id="ARBA00004429"/>
    </source>
</evidence>
<proteinExistence type="predicted"/>
<keyword evidence="11" id="KW-1185">Reference proteome</keyword>
<feature type="transmembrane region" description="Helical" evidence="9">
    <location>
        <begin position="264"/>
        <end position="286"/>
    </location>
</feature>
<comment type="caution">
    <text evidence="10">The sequence shown here is derived from an EMBL/GenBank/DDBJ whole genome shotgun (WGS) entry which is preliminary data.</text>
</comment>
<evidence type="ECO:0000313" key="11">
    <source>
        <dbReference type="Proteomes" id="UP001530377"/>
    </source>
</evidence>
<keyword evidence="5 9" id="KW-0812">Transmembrane</keyword>
<evidence type="ECO:0000256" key="5">
    <source>
        <dbReference type="ARBA" id="ARBA00022692"/>
    </source>
</evidence>
<reference evidence="10 11" key="1">
    <citation type="submission" date="2024-10" db="EMBL/GenBank/DDBJ databases">
        <title>Updated reference genomes for cyclostephanoid diatoms.</title>
        <authorList>
            <person name="Roberts W.R."/>
            <person name="Alverson A.J."/>
        </authorList>
    </citation>
    <scope>NUCLEOTIDE SEQUENCE [LARGE SCALE GENOMIC DNA]</scope>
    <source>
        <strain evidence="10 11">AJA228-03</strain>
    </source>
</reference>
<dbReference type="EMBL" id="JALLPB020000096">
    <property type="protein sequence ID" value="KAL3817682.1"/>
    <property type="molecule type" value="Genomic_DNA"/>
</dbReference>
<dbReference type="PANTHER" id="PTHR32195">
    <property type="entry name" value="OS07G0662800 PROTEIN"/>
    <property type="match status" value="1"/>
</dbReference>
<evidence type="ECO:0000256" key="8">
    <source>
        <dbReference type="SAM" id="MobiDB-lite"/>
    </source>
</evidence>
<feature type="transmembrane region" description="Helical" evidence="9">
    <location>
        <begin position="207"/>
        <end position="227"/>
    </location>
</feature>
<feature type="region of interest" description="Disordered" evidence="8">
    <location>
        <begin position="100"/>
        <end position="123"/>
    </location>
</feature>
<feature type="transmembrane region" description="Helical" evidence="9">
    <location>
        <begin position="521"/>
        <end position="541"/>
    </location>
</feature>
<accession>A0ABD3RZP7</accession>
<dbReference type="AlphaFoldDB" id="A0ABD3RZP7"/>
<feature type="transmembrane region" description="Helical" evidence="9">
    <location>
        <begin position="298"/>
        <end position="316"/>
    </location>
</feature>
<feature type="non-terminal residue" evidence="10">
    <location>
        <position position="1"/>
    </location>
</feature>
<feature type="transmembrane region" description="Helical" evidence="9">
    <location>
        <begin position="363"/>
        <end position="380"/>
    </location>
</feature>
<evidence type="ECO:0000256" key="4">
    <source>
        <dbReference type="ARBA" id="ARBA00022519"/>
    </source>
</evidence>
<evidence type="ECO:0000256" key="2">
    <source>
        <dbReference type="ARBA" id="ARBA00022448"/>
    </source>
</evidence>
<evidence type="ECO:0000313" key="10">
    <source>
        <dbReference type="EMBL" id="KAL3817682.1"/>
    </source>
</evidence>
<feature type="transmembrane region" description="Helical" evidence="9">
    <location>
        <begin position="496"/>
        <end position="515"/>
    </location>
</feature>
<name>A0ABD3RZP7_9STRA</name>
<comment type="subcellular location">
    <subcellularLocation>
        <location evidence="1">Cell inner membrane</location>
        <topology evidence="1">Multi-pass membrane protein</topology>
    </subcellularLocation>
</comment>
<keyword evidence="2" id="KW-0813">Transport</keyword>
<dbReference type="InterPro" id="IPR018227">
    <property type="entry name" value="Amino_acid_transport_2"/>
</dbReference>
<protein>
    <recommendedName>
        <fullName evidence="12">Amino acid transporter transmembrane domain-containing protein</fullName>
    </recommendedName>
</protein>
<evidence type="ECO:0000256" key="7">
    <source>
        <dbReference type="ARBA" id="ARBA00023136"/>
    </source>
</evidence>
<gene>
    <name evidence="10" type="ORF">ACHAXA_002831</name>
</gene>